<sequence length="104" mass="11266">MVTVPTREAKPSGMLCVPPSYSAHLAMSGGFLRCGLVAQRIKRFTPNHIAGTDSGQVGPLEPRTYKGIRHGHTLNEHREGAKDNQKVQVLGPKWGPVMADPLPD</sequence>
<feature type="compositionally biased region" description="Basic and acidic residues" evidence="1">
    <location>
        <begin position="76"/>
        <end position="85"/>
    </location>
</feature>
<evidence type="ECO:0000313" key="3">
    <source>
        <dbReference type="Proteomes" id="UP001176941"/>
    </source>
</evidence>
<name>A0ABN8XYV0_RANTA</name>
<evidence type="ECO:0000313" key="2">
    <source>
        <dbReference type="EMBL" id="CAI9154303.1"/>
    </source>
</evidence>
<organism evidence="2 3">
    <name type="scientific">Rangifer tarandus platyrhynchus</name>
    <name type="common">Svalbard reindeer</name>
    <dbReference type="NCBI Taxonomy" id="3082113"/>
    <lineage>
        <taxon>Eukaryota</taxon>
        <taxon>Metazoa</taxon>
        <taxon>Chordata</taxon>
        <taxon>Craniata</taxon>
        <taxon>Vertebrata</taxon>
        <taxon>Euteleostomi</taxon>
        <taxon>Mammalia</taxon>
        <taxon>Eutheria</taxon>
        <taxon>Laurasiatheria</taxon>
        <taxon>Artiodactyla</taxon>
        <taxon>Ruminantia</taxon>
        <taxon>Pecora</taxon>
        <taxon>Cervidae</taxon>
        <taxon>Odocoileinae</taxon>
        <taxon>Rangifer</taxon>
    </lineage>
</organism>
<feature type="region of interest" description="Disordered" evidence="1">
    <location>
        <begin position="76"/>
        <end position="104"/>
    </location>
</feature>
<dbReference type="EMBL" id="OX459947">
    <property type="protein sequence ID" value="CAI9154303.1"/>
    <property type="molecule type" value="Genomic_DNA"/>
</dbReference>
<accession>A0ABN8XYV0</accession>
<keyword evidence="3" id="KW-1185">Reference proteome</keyword>
<evidence type="ECO:0000256" key="1">
    <source>
        <dbReference type="SAM" id="MobiDB-lite"/>
    </source>
</evidence>
<gene>
    <name evidence="2" type="ORF">MRATA1EN1_LOCUS3265</name>
</gene>
<protein>
    <submittedName>
        <fullName evidence="2">Uncharacterized protein</fullName>
    </submittedName>
</protein>
<reference evidence="2" key="1">
    <citation type="submission" date="2023-04" db="EMBL/GenBank/DDBJ databases">
        <authorList>
            <consortium name="ELIXIR-Norway"/>
        </authorList>
    </citation>
    <scope>NUCLEOTIDE SEQUENCE [LARGE SCALE GENOMIC DNA]</scope>
</reference>
<proteinExistence type="predicted"/>
<dbReference type="Proteomes" id="UP001176941">
    <property type="component" value="Chromosome 11"/>
</dbReference>